<dbReference type="Pfam" id="PF00296">
    <property type="entry name" value="Bac_luciferase"/>
    <property type="match status" value="1"/>
</dbReference>
<dbReference type="EMBL" id="JACJVP010000058">
    <property type="protein sequence ID" value="MBB6674946.1"/>
    <property type="molecule type" value="Genomic_DNA"/>
</dbReference>
<dbReference type="CDD" id="cd00347">
    <property type="entry name" value="Flavin_utilizing_monoxygenases"/>
    <property type="match status" value="1"/>
</dbReference>
<evidence type="ECO:0000256" key="1">
    <source>
        <dbReference type="ARBA" id="ARBA00007789"/>
    </source>
</evidence>
<dbReference type="AlphaFoldDB" id="A0A7X0RWK0"/>
<evidence type="ECO:0000313" key="4">
    <source>
        <dbReference type="Proteomes" id="UP000547209"/>
    </source>
</evidence>
<dbReference type="InterPro" id="IPR036661">
    <property type="entry name" value="Luciferase-like_sf"/>
</dbReference>
<sequence>MKISILDQAPVAAGRSAGDALREAALLAQAGDKLGYERYWLAEHHDLNGLACSAPEAMLGYLGAQTSRIRLGAGAILLPYYRPYKVAETFNLLAALLPGRIDLGIARSPGGPAESSMALSDNFLERVWKLPEAFEELLHFLDGDFPADHAYAKTVAAPTPDIPPEPWVLGTSVKSAKLAAEQGTAYAFGHFMQADNAAEARETYFRHFRPRPERRREEPYFLLAVSAFCADTADRALELSLSAYAWRLQAAAGERGEGLPSVAEARRALDGQDEREIHARIRQSSAVGDPEEVKAKLLGLQTDYGADELMLISYAHDFADRVRSYELIAGVLNGASGRS</sequence>
<reference evidence="3 4" key="1">
    <citation type="submission" date="2020-08" db="EMBL/GenBank/DDBJ databases">
        <title>Cohnella phylogeny.</title>
        <authorList>
            <person name="Dunlap C."/>
        </authorList>
    </citation>
    <scope>NUCLEOTIDE SEQUENCE [LARGE SCALE GENOMIC DNA]</scope>
    <source>
        <strain evidence="3 4">DSM 28246</strain>
    </source>
</reference>
<dbReference type="InterPro" id="IPR050766">
    <property type="entry name" value="Bact_Lucif_Oxidored"/>
</dbReference>
<feature type="domain" description="Luciferase-like" evidence="2">
    <location>
        <begin position="1"/>
        <end position="301"/>
    </location>
</feature>
<protein>
    <submittedName>
        <fullName evidence="3">LLM class flavin-dependent oxidoreductase</fullName>
    </submittedName>
</protein>
<dbReference type="SUPFAM" id="SSF51679">
    <property type="entry name" value="Bacterial luciferase-like"/>
    <property type="match status" value="1"/>
</dbReference>
<dbReference type="PANTHER" id="PTHR30137:SF20">
    <property type="entry name" value="N-ACETYL-S-ALKYLCYSTEINE MONOOXYGENASE"/>
    <property type="match status" value="1"/>
</dbReference>
<proteinExistence type="predicted"/>
<comment type="caution">
    <text evidence="3">The sequence shown here is derived from an EMBL/GenBank/DDBJ whole genome shotgun (WGS) entry which is preliminary data.</text>
</comment>
<dbReference type="InterPro" id="IPR019949">
    <property type="entry name" value="CmoO-like"/>
</dbReference>
<keyword evidence="4" id="KW-1185">Reference proteome</keyword>
<organism evidence="3 4">
    <name type="scientific">Cohnella nanjingensis</name>
    <dbReference type="NCBI Taxonomy" id="1387779"/>
    <lineage>
        <taxon>Bacteria</taxon>
        <taxon>Bacillati</taxon>
        <taxon>Bacillota</taxon>
        <taxon>Bacilli</taxon>
        <taxon>Bacillales</taxon>
        <taxon>Paenibacillaceae</taxon>
        <taxon>Cohnella</taxon>
    </lineage>
</organism>
<dbReference type="Gene3D" id="3.20.20.30">
    <property type="entry name" value="Luciferase-like domain"/>
    <property type="match status" value="1"/>
</dbReference>
<dbReference type="PANTHER" id="PTHR30137">
    <property type="entry name" value="LUCIFERASE-LIKE MONOOXYGENASE"/>
    <property type="match status" value="1"/>
</dbReference>
<dbReference type="GO" id="GO:0005829">
    <property type="term" value="C:cytosol"/>
    <property type="evidence" value="ECO:0007669"/>
    <property type="project" value="TreeGrafter"/>
</dbReference>
<dbReference type="Proteomes" id="UP000547209">
    <property type="component" value="Unassembled WGS sequence"/>
</dbReference>
<dbReference type="NCBIfam" id="TIGR03558">
    <property type="entry name" value="oxido_grp_1"/>
    <property type="match status" value="1"/>
</dbReference>
<evidence type="ECO:0000313" key="3">
    <source>
        <dbReference type="EMBL" id="MBB6674946.1"/>
    </source>
</evidence>
<dbReference type="InterPro" id="IPR011251">
    <property type="entry name" value="Luciferase-like_dom"/>
</dbReference>
<dbReference type="RefSeq" id="WP_185672804.1">
    <property type="nucleotide sequence ID" value="NZ_JACJVP010000058.1"/>
</dbReference>
<gene>
    <name evidence="3" type="ORF">H7C19_30135</name>
</gene>
<comment type="similarity">
    <text evidence="1">To bacterial alkanal monooxygenase alpha and beta chains.</text>
</comment>
<accession>A0A7X0RWK0</accession>
<evidence type="ECO:0000259" key="2">
    <source>
        <dbReference type="Pfam" id="PF00296"/>
    </source>
</evidence>
<dbReference type="GO" id="GO:0016705">
    <property type="term" value="F:oxidoreductase activity, acting on paired donors, with incorporation or reduction of molecular oxygen"/>
    <property type="evidence" value="ECO:0007669"/>
    <property type="project" value="InterPro"/>
</dbReference>
<name>A0A7X0RWK0_9BACL</name>